<proteinExistence type="predicted"/>
<gene>
    <name evidence="2" type="primary">P</name>
</gene>
<reference evidence="2" key="1">
    <citation type="journal article" date="2022" name="bioRxiv">
        <title>In-depth study of tomato and weed viromes reveals undiscovered plant virus diversity in an agroecosystem.</title>
        <authorList>
            <person name="Rivarez M.P.S."/>
            <person name="Pecman A."/>
            <person name="Bacnik K."/>
            <person name="Maksimovic Carvalho Ferreira O."/>
            <person name="Vucurovic A."/>
            <person name="Seljak G."/>
            <person name="Mehle N."/>
            <person name="Gutierrez-Aguirre I."/>
            <person name="Ravnikar M."/>
            <person name="Kutnjak D."/>
        </authorList>
    </citation>
    <scope>NUCLEOTIDE SEQUENCE</scope>
    <source>
        <strain evidence="2">POR19SW</strain>
    </source>
</reference>
<name>A0AAE9MRL2_9RHAB</name>
<evidence type="ECO:0000313" key="3">
    <source>
        <dbReference type="Proteomes" id="UP001248089"/>
    </source>
</evidence>
<sequence length="315" mass="35600">MDNHDYDDVSNPILDLAMYGVIGDDDAGSNMDPQDHDETLSDNMEDPPLVDQVLQQEQEQEECPDDHDYGGDDLDVVLYDLRHICNEQGVPCTGPMEQMVKIKHGKETIFYSGLVWFVRGIALANQTQIIPTVVTAINDMKMETKLLQQSSSRINKEVEKAGRLTGDIVEELNNIKEKMQDSFRDSIQKFLETHSKIEPAKVTDHEPTIGESMSVNRKRNKEGVSGKPPPPADPVTLETEEIHPKAEKVIEEKKKMLIKIGFKPSWIKDIGDDLIDVIYDDELHASVMSVRLTQQIKKYVTDSVKENLNNLLADE</sequence>
<feature type="region of interest" description="Disordered" evidence="1">
    <location>
        <begin position="24"/>
        <end position="46"/>
    </location>
</feature>
<protein>
    <submittedName>
        <fullName evidence="2">Phosphoprotein</fullName>
    </submittedName>
</protein>
<accession>A0AAE9MRL2</accession>
<dbReference type="EMBL" id="OL472112">
    <property type="protein sequence ID" value="UTQ50529.1"/>
    <property type="molecule type" value="Viral_cRNA"/>
</dbReference>
<keyword evidence="3" id="KW-1185">Reference proteome</keyword>
<evidence type="ECO:0000256" key="1">
    <source>
        <dbReference type="SAM" id="MobiDB-lite"/>
    </source>
</evidence>
<evidence type="ECO:0000313" key="2">
    <source>
        <dbReference type="EMBL" id="UTQ50529.1"/>
    </source>
</evidence>
<feature type="region of interest" description="Disordered" evidence="1">
    <location>
        <begin position="205"/>
        <end position="236"/>
    </location>
</feature>
<dbReference type="Proteomes" id="UP001248089">
    <property type="component" value="Segment"/>
</dbReference>
<organism evidence="2 3">
    <name type="scientific">Pastinaca cytorhabdovirus 1</name>
    <dbReference type="NCBI Taxonomy" id="2950847"/>
    <lineage>
        <taxon>Viruses</taxon>
        <taxon>Riboviria</taxon>
        <taxon>Orthornavirae</taxon>
        <taxon>Negarnaviricota</taxon>
        <taxon>Haploviricotina</taxon>
        <taxon>Monjiviricetes</taxon>
        <taxon>Mononegavirales</taxon>
        <taxon>Rhabdoviridae</taxon>
        <taxon>Betarhabdovirinae</taxon>
        <taxon>Alphacytorhabdovirus</taxon>
        <taxon>Alphacytorhabdovirus pastinacae</taxon>
    </lineage>
</organism>